<reference evidence="4" key="1">
    <citation type="submission" date="2015-09" db="EMBL/GenBank/DDBJ databases">
        <authorList>
            <person name="Sai Rama Sridatta P."/>
        </authorList>
    </citation>
    <scope>NUCLEOTIDE SEQUENCE [LARGE SCALE GENOMIC DNA]</scope>
</reference>
<accession>A0A4W6E3S2</accession>
<dbReference type="Pfam" id="PF15843">
    <property type="entry name" value="DUF4719"/>
    <property type="match status" value="1"/>
</dbReference>
<keyword evidence="2" id="KW-0472">Membrane</keyword>
<reference evidence="3" key="2">
    <citation type="submission" date="2025-08" db="UniProtKB">
        <authorList>
            <consortium name="Ensembl"/>
        </authorList>
    </citation>
    <scope>IDENTIFICATION</scope>
</reference>
<evidence type="ECO:0000313" key="4">
    <source>
        <dbReference type="Proteomes" id="UP000314980"/>
    </source>
</evidence>
<keyword evidence="4" id="KW-1185">Reference proteome</keyword>
<reference evidence="3" key="3">
    <citation type="submission" date="2025-09" db="UniProtKB">
        <authorList>
            <consortium name="Ensembl"/>
        </authorList>
    </citation>
    <scope>IDENTIFICATION</scope>
</reference>
<feature type="transmembrane region" description="Helical" evidence="2">
    <location>
        <begin position="89"/>
        <end position="106"/>
    </location>
</feature>
<evidence type="ECO:0000256" key="2">
    <source>
        <dbReference type="SAM" id="Phobius"/>
    </source>
</evidence>
<protein>
    <submittedName>
        <fullName evidence="3">Uncharacterized protein</fullName>
    </submittedName>
</protein>
<evidence type="ECO:0000256" key="1">
    <source>
        <dbReference type="SAM" id="MobiDB-lite"/>
    </source>
</evidence>
<feature type="region of interest" description="Disordered" evidence="1">
    <location>
        <begin position="115"/>
        <end position="139"/>
    </location>
</feature>
<evidence type="ECO:0000313" key="3">
    <source>
        <dbReference type="Ensembl" id="ENSLCAP00010031870.1"/>
    </source>
</evidence>
<feature type="compositionally biased region" description="Polar residues" evidence="1">
    <location>
        <begin position="126"/>
        <end position="139"/>
    </location>
</feature>
<organism evidence="3 4">
    <name type="scientific">Lates calcarifer</name>
    <name type="common">Barramundi</name>
    <name type="synonym">Holocentrus calcarifer</name>
    <dbReference type="NCBI Taxonomy" id="8187"/>
    <lineage>
        <taxon>Eukaryota</taxon>
        <taxon>Metazoa</taxon>
        <taxon>Chordata</taxon>
        <taxon>Craniata</taxon>
        <taxon>Vertebrata</taxon>
        <taxon>Euteleostomi</taxon>
        <taxon>Actinopterygii</taxon>
        <taxon>Neopterygii</taxon>
        <taxon>Teleostei</taxon>
        <taxon>Neoteleostei</taxon>
        <taxon>Acanthomorphata</taxon>
        <taxon>Carangaria</taxon>
        <taxon>Carangaria incertae sedis</taxon>
        <taxon>Centropomidae</taxon>
        <taxon>Lates</taxon>
    </lineage>
</organism>
<sequence length="208" mass="22818">MNTECGLFYVRAYGCMIVPSLFFPPSILKCPLGMRCADDVVHSIRKCGQDLCRDDQVCCAQGNNTTAVTCCKQFVDKTYYNIAMVTRKLSGVLIMLLLFAVGYFVHRMLCSRSRQLSPPHNGHPAVTTSQEPLTESCTSDSLMDPAPTAQLPTYEECKRLPTYEETVRDGSRGRPESSNASVLKPSIRPKFGVASCCSMSSGIILPAV</sequence>
<dbReference type="InterPro" id="IPR031696">
    <property type="entry name" value="DUF4719"/>
</dbReference>
<dbReference type="PANTHER" id="PTHR38505:SF1">
    <property type="entry name" value="RIKEN CDNA 1110032F04 GENE"/>
    <property type="match status" value="1"/>
</dbReference>
<dbReference type="GeneTree" id="ENSGT00940000174564"/>
<dbReference type="Proteomes" id="UP000314980">
    <property type="component" value="Unassembled WGS sequence"/>
</dbReference>
<name>A0A4W6E3S2_LATCA</name>
<keyword evidence="2" id="KW-0812">Transmembrane</keyword>
<dbReference type="PANTHER" id="PTHR38505">
    <property type="entry name" value="HYPOTHETICAL PROTEIN LOC100362176"/>
    <property type="match status" value="1"/>
</dbReference>
<dbReference type="AlphaFoldDB" id="A0A4W6E3S2"/>
<dbReference type="Ensembl" id="ENSLCAT00010032595.1">
    <property type="protein sequence ID" value="ENSLCAP00010031870.1"/>
    <property type="gene ID" value="ENSLCAG00010014978.1"/>
</dbReference>
<keyword evidence="2" id="KW-1133">Transmembrane helix</keyword>
<proteinExistence type="predicted"/>
<dbReference type="InParanoid" id="A0A4W6E3S2"/>